<dbReference type="HOGENOM" id="CLU_1607441_0_0_11"/>
<evidence type="ECO:0000313" key="1">
    <source>
        <dbReference type="EMBL" id="EGX67370.1"/>
    </source>
</evidence>
<dbReference type="STRING" id="742742.HMPREF9452_00382"/>
<dbReference type="OrthoDB" id="1863545at2"/>
<dbReference type="AlphaFoldDB" id="G1WGB9"/>
<accession>G1WGB9</accession>
<gene>
    <name evidence="1" type="ORF">HMPREF9452_00382</name>
</gene>
<keyword evidence="2" id="KW-1185">Reference proteome</keyword>
<reference evidence="1 2" key="1">
    <citation type="submission" date="2011-06" db="EMBL/GenBank/DDBJ databases">
        <title>The Genome Sequence of Collinsella tanakaei YIT 12063.</title>
        <authorList>
            <consortium name="The Broad Institute Genome Sequencing Platform"/>
            <person name="Earl A."/>
            <person name="Ward D."/>
            <person name="Feldgarden M."/>
            <person name="Gevers D."/>
            <person name="Morotomi M."/>
            <person name="Young S.K."/>
            <person name="Zeng Q."/>
            <person name="Gargeya S."/>
            <person name="Fitzgerald M."/>
            <person name="Haas B."/>
            <person name="Abouelleil A."/>
            <person name="Alvarado L."/>
            <person name="Arachchi H.M."/>
            <person name="Berlin A."/>
            <person name="Brown A."/>
            <person name="Chapman S.B."/>
            <person name="Chen Z."/>
            <person name="Dunbar C."/>
            <person name="Freedman E."/>
            <person name="Gearin G."/>
            <person name="Gellesch M."/>
            <person name="Goldberg J."/>
            <person name="Griggs A."/>
            <person name="Gujja S."/>
            <person name="Heiman D."/>
            <person name="Howarth C."/>
            <person name="Larson L."/>
            <person name="Lui A."/>
            <person name="MacDonald P.J.P."/>
            <person name="Mehta T."/>
            <person name="Montmayeur A."/>
            <person name="Murphy C."/>
            <person name="Neiman D."/>
            <person name="Pearson M."/>
            <person name="Priest M."/>
            <person name="Roberts A."/>
            <person name="Saif S."/>
            <person name="Shea T."/>
            <person name="Shenoy N."/>
            <person name="Sisk P."/>
            <person name="Stolte C."/>
            <person name="Sykes S."/>
            <person name="Wortman J."/>
            <person name="Nusbaum C."/>
            <person name="Birren B."/>
        </authorList>
    </citation>
    <scope>NUCLEOTIDE SEQUENCE [LARGE SCALE GENOMIC DNA]</scope>
    <source>
        <strain evidence="1 2">YIT 12063</strain>
    </source>
</reference>
<dbReference type="eggNOG" id="ENOG50308Q4">
    <property type="taxonomic scope" value="Bacteria"/>
</dbReference>
<name>G1WGB9_9ACTN</name>
<sequence>MGVQAEWSGIRWEISPDQIKPLESIAAKRSVSVERNEEKEGEPATQTVAFDLMTIDVDYTVNRGATGEDPRSVYGAWRRLVGTYAPFYLGGRKFLGDLFLLTSADCSDIIMDGSGNFQECKISLKFEEYAQEASGLKAQKGAATELKPGIFEQTATSAVSVGPSTSQAAGKIPTNAGM</sequence>
<protein>
    <submittedName>
        <fullName evidence="1">Uncharacterized protein</fullName>
    </submittedName>
</protein>
<dbReference type="GeneID" id="62758169"/>
<proteinExistence type="predicted"/>
<dbReference type="EMBL" id="ADLS01000006">
    <property type="protein sequence ID" value="EGX67370.1"/>
    <property type="molecule type" value="Genomic_DNA"/>
</dbReference>
<comment type="caution">
    <text evidence="1">The sequence shown here is derived from an EMBL/GenBank/DDBJ whole genome shotgun (WGS) entry which is preliminary data.</text>
</comment>
<dbReference type="Proteomes" id="UP000004830">
    <property type="component" value="Unassembled WGS sequence"/>
</dbReference>
<evidence type="ECO:0000313" key="2">
    <source>
        <dbReference type="Proteomes" id="UP000004830"/>
    </source>
</evidence>
<dbReference type="RefSeq" id="WP_009140418.1">
    <property type="nucleotide sequence ID" value="NZ_JH126467.1"/>
</dbReference>
<dbReference type="PATRIC" id="fig|742742.3.peg.367"/>
<organism evidence="1 2">
    <name type="scientific">Collinsella tanakaei YIT 12063</name>
    <dbReference type="NCBI Taxonomy" id="742742"/>
    <lineage>
        <taxon>Bacteria</taxon>
        <taxon>Bacillati</taxon>
        <taxon>Actinomycetota</taxon>
        <taxon>Coriobacteriia</taxon>
        <taxon>Coriobacteriales</taxon>
        <taxon>Coriobacteriaceae</taxon>
        <taxon>Collinsella</taxon>
    </lineage>
</organism>